<dbReference type="EMBL" id="JACMRX010000004">
    <property type="protein sequence ID" value="KAF7990201.1"/>
    <property type="molecule type" value="Genomic_DNA"/>
</dbReference>
<dbReference type="PROSITE" id="PS00640">
    <property type="entry name" value="THIOL_PROTEASE_ASN"/>
    <property type="match status" value="1"/>
</dbReference>
<reference evidence="5 6" key="1">
    <citation type="submission" date="2020-08" db="EMBL/GenBank/DDBJ databases">
        <title>Aphidius gifuensis genome sequencing and assembly.</title>
        <authorList>
            <person name="Du Z."/>
        </authorList>
    </citation>
    <scope>NUCLEOTIDE SEQUENCE [LARGE SCALE GENOMIC DNA]</scope>
    <source>
        <strain evidence="5">YNYX2018</strain>
        <tissue evidence="5">Adults</tissue>
    </source>
</reference>
<comment type="similarity">
    <text evidence="1">Belongs to the peptidase C1 family.</text>
</comment>
<dbReference type="InterPro" id="IPR001212">
    <property type="entry name" value="Somatomedin_B_dom"/>
</dbReference>
<dbReference type="PROSITE" id="PS00639">
    <property type="entry name" value="THIOL_PROTEASE_HIS"/>
    <property type="match status" value="1"/>
</dbReference>
<protein>
    <recommendedName>
        <fullName evidence="4">SMB domain-containing protein</fullName>
    </recommendedName>
</protein>
<organism evidence="5 6">
    <name type="scientific">Aphidius gifuensis</name>
    <name type="common">Parasitoid wasp</name>
    <dbReference type="NCBI Taxonomy" id="684658"/>
    <lineage>
        <taxon>Eukaryota</taxon>
        <taxon>Metazoa</taxon>
        <taxon>Ecdysozoa</taxon>
        <taxon>Arthropoda</taxon>
        <taxon>Hexapoda</taxon>
        <taxon>Insecta</taxon>
        <taxon>Pterygota</taxon>
        <taxon>Neoptera</taxon>
        <taxon>Endopterygota</taxon>
        <taxon>Hymenoptera</taxon>
        <taxon>Apocrita</taxon>
        <taxon>Ichneumonoidea</taxon>
        <taxon>Braconidae</taxon>
        <taxon>Aphidiinae</taxon>
        <taxon>Aphidius</taxon>
    </lineage>
</organism>
<dbReference type="SMART" id="SM00645">
    <property type="entry name" value="Pept_C1"/>
    <property type="match status" value="1"/>
</dbReference>
<gene>
    <name evidence="5" type="ORF">HCN44_000006</name>
</gene>
<accession>A0A834XQC0</accession>
<feature type="chain" id="PRO_5032941547" description="SMB domain-containing protein" evidence="3">
    <location>
        <begin position="26"/>
        <end position="444"/>
    </location>
</feature>
<dbReference type="PROSITE" id="PS50958">
    <property type="entry name" value="SMB_2"/>
    <property type="match status" value="1"/>
</dbReference>
<evidence type="ECO:0000256" key="3">
    <source>
        <dbReference type="SAM" id="SignalP"/>
    </source>
</evidence>
<dbReference type="InterPro" id="IPR025661">
    <property type="entry name" value="Pept_asp_AS"/>
</dbReference>
<evidence type="ECO:0000313" key="6">
    <source>
        <dbReference type="Proteomes" id="UP000639338"/>
    </source>
</evidence>
<dbReference type="Proteomes" id="UP000639338">
    <property type="component" value="Unassembled WGS sequence"/>
</dbReference>
<feature type="domain" description="SMB" evidence="4">
    <location>
        <begin position="42"/>
        <end position="89"/>
    </location>
</feature>
<dbReference type="Gene3D" id="3.90.70.10">
    <property type="entry name" value="Cysteine proteinases"/>
    <property type="match status" value="1"/>
</dbReference>
<dbReference type="AlphaFoldDB" id="A0A834XQC0"/>
<keyword evidence="2" id="KW-1015">Disulfide bond</keyword>
<dbReference type="InterPro" id="IPR038765">
    <property type="entry name" value="Papain-like_cys_pep_sf"/>
</dbReference>
<evidence type="ECO:0000313" key="5">
    <source>
        <dbReference type="EMBL" id="KAF7990201.1"/>
    </source>
</evidence>
<dbReference type="InterPro" id="IPR000668">
    <property type="entry name" value="Peptidase_C1A_C"/>
</dbReference>
<evidence type="ECO:0000256" key="1">
    <source>
        <dbReference type="ARBA" id="ARBA00008455"/>
    </source>
</evidence>
<dbReference type="PRINTS" id="PR00705">
    <property type="entry name" value="PAPAIN"/>
</dbReference>
<evidence type="ECO:0000259" key="4">
    <source>
        <dbReference type="PROSITE" id="PS50958"/>
    </source>
</evidence>
<dbReference type="GO" id="GO:0006508">
    <property type="term" value="P:proteolysis"/>
    <property type="evidence" value="ECO:0007669"/>
    <property type="project" value="InterPro"/>
</dbReference>
<dbReference type="InterPro" id="IPR013128">
    <property type="entry name" value="Peptidase_C1A"/>
</dbReference>
<feature type="signal peptide" evidence="3">
    <location>
        <begin position="1"/>
        <end position="25"/>
    </location>
</feature>
<dbReference type="GO" id="GO:0008234">
    <property type="term" value="F:cysteine-type peptidase activity"/>
    <property type="evidence" value="ECO:0007669"/>
    <property type="project" value="InterPro"/>
</dbReference>
<dbReference type="CDD" id="cd02620">
    <property type="entry name" value="Peptidase_C1A_CathepsinB"/>
    <property type="match status" value="1"/>
</dbReference>
<keyword evidence="3" id="KW-0732">Signal</keyword>
<evidence type="ECO:0000256" key="2">
    <source>
        <dbReference type="ARBA" id="ARBA00023157"/>
    </source>
</evidence>
<dbReference type="InterPro" id="IPR025660">
    <property type="entry name" value="Pept_his_AS"/>
</dbReference>
<name>A0A834XQC0_APHGI</name>
<dbReference type="Pfam" id="PF00112">
    <property type="entry name" value="Peptidase_C1"/>
    <property type="match status" value="1"/>
</dbReference>
<proteinExistence type="inferred from homology"/>
<sequence length="444" mass="50795">MSNKFYLPGVMIIFSLFLVIKFVNGDPDFSGLPPGPYCARYNYGYCCPGRKDDCSAPILKTTCYCDDFCNRTRESDCCPDYWSHCRGINLPDPDGPEPIRECFFNNKYFSHGQTFKQNCNTCKCSSLGLRAEVLCEENRCLIENDLLAEINSQSDNLNWHAGNYSEFWGRTLNEGIELRLGTLNNSKTVNKMNPVKRIYDPDSLPREFDARLKWPRDISGVRDQGWCGASWALSTVDVASDRFALMSKGSEDIDLSAQHLISCNNRGQQGCKGGYLDRAWLFMRKYGLVDEQCYPWIGKNDKCKIKKKTNLKSAGCQRSTNLRRHELYKVGPAYRLGNETDIMQEIITSGPVQATMRVHQDFFVYKSGIYRHSRLDKNYPYGYHSVRILGWGEEFVGNQPPIKYWIVANSWGSEWGENGLFKIQKGINECDIESYVLGVWAKIV</sequence>
<keyword evidence="6" id="KW-1185">Reference proteome</keyword>
<comment type="caution">
    <text evidence="5">The sequence shown here is derived from an EMBL/GenBank/DDBJ whole genome shotgun (WGS) entry which is preliminary data.</text>
</comment>
<dbReference type="PANTHER" id="PTHR12411">
    <property type="entry name" value="CYSTEINE PROTEASE FAMILY C1-RELATED"/>
    <property type="match status" value="1"/>
</dbReference>
<dbReference type="SUPFAM" id="SSF54001">
    <property type="entry name" value="Cysteine proteinases"/>
    <property type="match status" value="1"/>
</dbReference>
<dbReference type="OrthoDB" id="3789175at2759"/>